<feature type="transmembrane region" description="Helical" evidence="12">
    <location>
        <begin position="234"/>
        <end position="257"/>
    </location>
</feature>
<dbReference type="SUPFAM" id="SSF81321">
    <property type="entry name" value="Family A G protein-coupled receptor-like"/>
    <property type="match status" value="1"/>
</dbReference>
<feature type="transmembrane region" description="Helical" evidence="12">
    <location>
        <begin position="80"/>
        <end position="98"/>
    </location>
</feature>
<evidence type="ECO:0000256" key="4">
    <source>
        <dbReference type="ARBA" id="ARBA00022989"/>
    </source>
</evidence>
<dbReference type="Gene3D" id="1.20.1070.10">
    <property type="entry name" value="Rhodopsin 7-helix transmembrane proteins"/>
    <property type="match status" value="1"/>
</dbReference>
<keyword evidence="10 11" id="KW-0807">Transducer</keyword>
<evidence type="ECO:0000256" key="3">
    <source>
        <dbReference type="ARBA" id="ARBA00022692"/>
    </source>
</evidence>
<dbReference type="PROSITE" id="PS50262">
    <property type="entry name" value="G_PROTEIN_RECEP_F1_2"/>
    <property type="match status" value="1"/>
</dbReference>
<organism evidence="14 15">
    <name type="scientific">Astyanax mexicanus</name>
    <name type="common">Blind cave fish</name>
    <name type="synonym">Astyanax fasciatus mexicanus</name>
    <dbReference type="NCBI Taxonomy" id="7994"/>
    <lineage>
        <taxon>Eukaryota</taxon>
        <taxon>Metazoa</taxon>
        <taxon>Chordata</taxon>
        <taxon>Craniata</taxon>
        <taxon>Vertebrata</taxon>
        <taxon>Euteleostomi</taxon>
        <taxon>Actinopterygii</taxon>
        <taxon>Neopterygii</taxon>
        <taxon>Teleostei</taxon>
        <taxon>Ostariophysi</taxon>
        <taxon>Characiformes</taxon>
        <taxon>Characoidei</taxon>
        <taxon>Acestrorhamphidae</taxon>
        <taxon>Acestrorhamphinae</taxon>
        <taxon>Astyanax</taxon>
    </lineage>
</organism>
<evidence type="ECO:0000256" key="2">
    <source>
        <dbReference type="ARBA" id="ARBA00022475"/>
    </source>
</evidence>
<keyword evidence="6 12" id="KW-0472">Membrane</keyword>
<comment type="similarity">
    <text evidence="11">Belongs to the G-protein coupled receptor 1 family.</text>
</comment>
<keyword evidence="2" id="KW-1003">Cell membrane</keyword>
<accession>A0A8B9KTP3</accession>
<evidence type="ECO:0000256" key="7">
    <source>
        <dbReference type="ARBA" id="ARBA00023157"/>
    </source>
</evidence>
<keyword evidence="4 12" id="KW-1133">Transmembrane helix</keyword>
<evidence type="ECO:0000256" key="8">
    <source>
        <dbReference type="ARBA" id="ARBA00023170"/>
    </source>
</evidence>
<keyword evidence="9" id="KW-0325">Glycoprotein</keyword>
<evidence type="ECO:0000256" key="12">
    <source>
        <dbReference type="SAM" id="Phobius"/>
    </source>
</evidence>
<sequence>MWLLKGSSRGFLHREVIKKSDKPLGQTGTYRTPSLTHSLTRVPALRTEGQYRVRLNIYSSVCVDGSFLHSCFNVLNYKPFLAFSLGLPANLLSLWGLYQLGRSGGGGCQLVYILNLLLSDLLQLLTLPLWILYLQGEHHWPYGSNACQLVGYVFYVNIYASVIFLCLIALDRCLAIVHPLSSRCVRKVRLAAFSGVVVWTVIFLFCLIGLYPSVFEPQRGLCLEQYPVKCRQTFSISSTLYCFFFVLFTPSLVFHSYTSAKIGVTLRNSPSVSDHECLRIVGTLTVITINFIVIFGPYHMVGGYRFIALLLTEDQCTLERSIYLCYRICYGLTSLNTLLNPLFYIFLYHNARLELQRSLPCLSRSSSTHPGYSTKKKNILLQSC</sequence>
<dbReference type="AlphaFoldDB" id="A0A8B9KTP3"/>
<evidence type="ECO:0000256" key="9">
    <source>
        <dbReference type="ARBA" id="ARBA00023180"/>
    </source>
</evidence>
<dbReference type="InterPro" id="IPR017452">
    <property type="entry name" value="GPCR_Rhodpsn_7TM"/>
</dbReference>
<evidence type="ECO:0000256" key="11">
    <source>
        <dbReference type="RuleBase" id="RU000688"/>
    </source>
</evidence>
<feature type="domain" description="G-protein coupled receptors family 1 profile" evidence="13">
    <location>
        <begin position="89"/>
        <end position="344"/>
    </location>
</feature>
<dbReference type="Proteomes" id="UP000694621">
    <property type="component" value="Unplaced"/>
</dbReference>
<dbReference type="PANTHER" id="PTHR24234">
    <property type="entry name" value="LYSOPHOSPHATIDIC ACID RECEPTOR 5/SPHINGOSYLPHOSPHORYLCHOLINE RECEPTOR"/>
    <property type="match status" value="1"/>
</dbReference>
<keyword evidence="8 11" id="KW-0675">Receptor</keyword>
<feature type="transmembrane region" description="Helical" evidence="12">
    <location>
        <begin position="190"/>
        <end position="214"/>
    </location>
</feature>
<dbReference type="PRINTS" id="PR01157">
    <property type="entry name" value="P2YPURNOCPTR"/>
</dbReference>
<dbReference type="InterPro" id="IPR000276">
    <property type="entry name" value="GPCR_Rhodpsn"/>
</dbReference>
<feature type="transmembrane region" description="Helical" evidence="12">
    <location>
        <begin position="152"/>
        <end position="170"/>
    </location>
</feature>
<dbReference type="Pfam" id="PF00001">
    <property type="entry name" value="7tm_1"/>
    <property type="match status" value="1"/>
</dbReference>
<dbReference type="GO" id="GO:0004930">
    <property type="term" value="F:G protein-coupled receptor activity"/>
    <property type="evidence" value="ECO:0007669"/>
    <property type="project" value="UniProtKB-KW"/>
</dbReference>
<evidence type="ECO:0000313" key="14">
    <source>
        <dbReference type="Ensembl" id="ENSAMXP00005042007.1"/>
    </source>
</evidence>
<dbReference type="PANTHER" id="PTHR24234:SF9">
    <property type="entry name" value="G-PROTEIN COUPLED RECEPTOR 132-RELATED"/>
    <property type="match status" value="1"/>
</dbReference>
<evidence type="ECO:0000313" key="15">
    <source>
        <dbReference type="Proteomes" id="UP000694621"/>
    </source>
</evidence>
<keyword evidence="7" id="KW-1015">Disulfide bond</keyword>
<evidence type="ECO:0000256" key="6">
    <source>
        <dbReference type="ARBA" id="ARBA00023136"/>
    </source>
</evidence>
<evidence type="ECO:0000256" key="5">
    <source>
        <dbReference type="ARBA" id="ARBA00023040"/>
    </source>
</evidence>
<reference evidence="14" key="1">
    <citation type="submission" date="2025-08" db="UniProtKB">
        <authorList>
            <consortium name="Ensembl"/>
        </authorList>
    </citation>
    <scope>IDENTIFICATION</scope>
</reference>
<dbReference type="Ensembl" id="ENSAMXT00005045712.1">
    <property type="protein sequence ID" value="ENSAMXP00005042007.1"/>
    <property type="gene ID" value="ENSAMXG00005019633.1"/>
</dbReference>
<proteinExistence type="inferred from homology"/>
<dbReference type="PRINTS" id="PR00237">
    <property type="entry name" value="GPCRRHODOPSN"/>
</dbReference>
<dbReference type="PROSITE" id="PS00237">
    <property type="entry name" value="G_PROTEIN_RECEP_F1_1"/>
    <property type="match status" value="1"/>
</dbReference>
<evidence type="ECO:0000256" key="10">
    <source>
        <dbReference type="ARBA" id="ARBA00023224"/>
    </source>
</evidence>
<dbReference type="OrthoDB" id="9946711at2759"/>
<evidence type="ECO:0000259" key="13">
    <source>
        <dbReference type="PROSITE" id="PS50262"/>
    </source>
</evidence>
<comment type="subcellular location">
    <subcellularLocation>
        <location evidence="1">Cell membrane</location>
        <topology evidence="1">Multi-pass membrane protein</topology>
    </subcellularLocation>
</comment>
<feature type="transmembrane region" description="Helical" evidence="12">
    <location>
        <begin position="110"/>
        <end position="132"/>
    </location>
</feature>
<feature type="transmembrane region" description="Helical" evidence="12">
    <location>
        <begin position="278"/>
        <end position="301"/>
    </location>
</feature>
<keyword evidence="3 11" id="KW-0812">Transmembrane</keyword>
<keyword evidence="5 11" id="KW-0297">G-protein coupled receptor</keyword>
<evidence type="ECO:0000256" key="1">
    <source>
        <dbReference type="ARBA" id="ARBA00004651"/>
    </source>
</evidence>
<protein>
    <submittedName>
        <fullName evidence="14">Si:dkey-165a24.9</fullName>
    </submittedName>
</protein>
<name>A0A8B9KTP3_ASTMX</name>
<dbReference type="GO" id="GO:0005886">
    <property type="term" value="C:plasma membrane"/>
    <property type="evidence" value="ECO:0007669"/>
    <property type="project" value="UniProtKB-SubCell"/>
</dbReference>
<feature type="transmembrane region" description="Helical" evidence="12">
    <location>
        <begin position="321"/>
        <end position="347"/>
    </location>
</feature>